<dbReference type="Pfam" id="PF00071">
    <property type="entry name" value="Ras"/>
    <property type="match status" value="1"/>
</dbReference>
<keyword evidence="4" id="KW-0547">Nucleotide-binding</keyword>
<dbReference type="PROSITE" id="PS51420">
    <property type="entry name" value="RHO"/>
    <property type="match status" value="1"/>
</dbReference>
<dbReference type="InterPro" id="IPR027417">
    <property type="entry name" value="P-loop_NTPase"/>
</dbReference>
<evidence type="ECO:0000256" key="9">
    <source>
        <dbReference type="SAM" id="MobiDB-lite"/>
    </source>
</evidence>
<dbReference type="GO" id="GO:0005509">
    <property type="term" value="F:calcium ion binding"/>
    <property type="evidence" value="ECO:0007669"/>
    <property type="project" value="InterPro"/>
</dbReference>
<dbReference type="PROSITE" id="PS51417">
    <property type="entry name" value="ARF"/>
    <property type="match status" value="1"/>
</dbReference>
<dbReference type="GO" id="GO:0003924">
    <property type="term" value="F:GTPase activity"/>
    <property type="evidence" value="ECO:0007669"/>
    <property type="project" value="InterPro"/>
</dbReference>
<sequence length="610" mass="68517">MFNHIASKAAHNDDISRPLSACDVNKSGRIFTVACTVASNEVQKLFGEFDQDEDGCIDFSDYSTCFNELSEKLDLSSFGETLVQRNSWEEFLDRMDGEISFLGKLEEVTAQELTELEKRLQKHLAHVEKRVKEEIQQRRMLHAVVAAMEQKHDSEVAELHATVERLQKSQEACHTNSRVDVCLLKSQIQEMTLESDEMRRLLLRAQGNISVLQTEVERLNGESVNKCVDEHNLGLECDRETDVQTECQSYSSQIQVLQEMNKQLHHCNDGLSSALVRTRSGKWRVIPKDRDHRWKLKPVRQSTLESHHTNEEESLPVEGSSCLDSGLSLRADTDGVDSSSSEFDSEDDSQLSAKTAPQSCVSSDVLVSDLRSESAVSMAPSACSSFSSTRRRLSAFCCQEADAFVPEPEEGVPIYRLVLAGDSGSGKSSFLLRLSLNDFRTDMQTTLGVDFHTKTMLVDGDRTDLQIWDTAGQERFRSVTRSYFRKAQGVLLLYDVTSERSFLNVRDWMDQIQECAGERVPMCVIGNKTDLREGLPEGSCVTPAHGERLAMMHNALFCETSAKEGTNIVEAVLHLAREVKNNEKLRQSTEPQTSLTLVEEKNEMGRCCGM</sequence>
<dbReference type="InterPro" id="IPR050227">
    <property type="entry name" value="Rab"/>
</dbReference>
<dbReference type="InterPro" id="IPR002048">
    <property type="entry name" value="EF_hand_dom"/>
</dbReference>
<name>A0A9Q1HZQ3_CONCO</name>
<dbReference type="PROSITE" id="PS51421">
    <property type="entry name" value="RAS"/>
    <property type="match status" value="1"/>
</dbReference>
<dbReference type="InterPro" id="IPR011992">
    <property type="entry name" value="EF-hand-dom_pair"/>
</dbReference>
<dbReference type="InterPro" id="IPR018247">
    <property type="entry name" value="EF_Hand_1_Ca_BS"/>
</dbReference>
<dbReference type="CDD" id="cd00154">
    <property type="entry name" value="Rab"/>
    <property type="match status" value="1"/>
</dbReference>
<dbReference type="PROSITE" id="PS00018">
    <property type="entry name" value="EF_HAND_1"/>
    <property type="match status" value="1"/>
</dbReference>
<evidence type="ECO:0000256" key="8">
    <source>
        <dbReference type="SAM" id="Coils"/>
    </source>
</evidence>
<reference evidence="11" key="1">
    <citation type="journal article" date="2023" name="Science">
        <title>Genome structures resolve the early diversification of teleost fishes.</title>
        <authorList>
            <person name="Parey E."/>
            <person name="Louis A."/>
            <person name="Montfort J."/>
            <person name="Bouchez O."/>
            <person name="Roques C."/>
            <person name="Iampietro C."/>
            <person name="Lluch J."/>
            <person name="Castinel A."/>
            <person name="Donnadieu C."/>
            <person name="Desvignes T."/>
            <person name="Floi Bucao C."/>
            <person name="Jouanno E."/>
            <person name="Wen M."/>
            <person name="Mejri S."/>
            <person name="Dirks R."/>
            <person name="Jansen H."/>
            <person name="Henkel C."/>
            <person name="Chen W.J."/>
            <person name="Zahm M."/>
            <person name="Cabau C."/>
            <person name="Klopp C."/>
            <person name="Thompson A.W."/>
            <person name="Robinson-Rechavi M."/>
            <person name="Braasch I."/>
            <person name="Lecointre G."/>
            <person name="Bobe J."/>
            <person name="Postlethwait J.H."/>
            <person name="Berthelot C."/>
            <person name="Roest Crollius H."/>
            <person name="Guiguen Y."/>
        </authorList>
    </citation>
    <scope>NUCLEOTIDE SEQUENCE</scope>
    <source>
        <strain evidence="11">Concon-B</strain>
    </source>
</reference>
<dbReference type="SMART" id="SM00174">
    <property type="entry name" value="RHO"/>
    <property type="match status" value="1"/>
</dbReference>
<keyword evidence="7" id="KW-0342">GTP-binding</keyword>
<dbReference type="EMBL" id="JAFJMO010000007">
    <property type="protein sequence ID" value="KAJ8271994.1"/>
    <property type="molecule type" value="Genomic_DNA"/>
</dbReference>
<dbReference type="PROSITE" id="PS51419">
    <property type="entry name" value="RAB"/>
    <property type="match status" value="1"/>
</dbReference>
<feature type="region of interest" description="Disordered" evidence="9">
    <location>
        <begin position="300"/>
        <end position="320"/>
    </location>
</feature>
<evidence type="ECO:0000256" key="6">
    <source>
        <dbReference type="ARBA" id="ARBA00023054"/>
    </source>
</evidence>
<gene>
    <name evidence="11" type="ORF">COCON_G00108530</name>
</gene>
<dbReference type="AlphaFoldDB" id="A0A9Q1HZQ3"/>
<dbReference type="SMART" id="SM00175">
    <property type="entry name" value="RAB"/>
    <property type="match status" value="1"/>
</dbReference>
<dbReference type="InterPro" id="IPR001806">
    <property type="entry name" value="Small_GTPase"/>
</dbReference>
<keyword evidence="6 8" id="KW-0175">Coiled coil</keyword>
<keyword evidence="3" id="KW-0479">Metal-binding</keyword>
<dbReference type="NCBIfam" id="TIGR00231">
    <property type="entry name" value="small_GTP"/>
    <property type="match status" value="1"/>
</dbReference>
<keyword evidence="5" id="KW-0106">Calcium</keyword>
<evidence type="ECO:0000313" key="11">
    <source>
        <dbReference type="EMBL" id="KAJ8271994.1"/>
    </source>
</evidence>
<feature type="coiled-coil region" evidence="8">
    <location>
        <begin position="110"/>
        <end position="137"/>
    </location>
</feature>
<dbReference type="SMART" id="SM00176">
    <property type="entry name" value="RAN"/>
    <property type="match status" value="1"/>
</dbReference>
<evidence type="ECO:0000256" key="2">
    <source>
        <dbReference type="ARBA" id="ARBA00022490"/>
    </source>
</evidence>
<evidence type="ECO:0000256" key="3">
    <source>
        <dbReference type="ARBA" id="ARBA00022723"/>
    </source>
</evidence>
<protein>
    <recommendedName>
        <fullName evidence="10">EF-hand domain-containing protein</fullName>
    </recommendedName>
</protein>
<dbReference type="Proteomes" id="UP001152803">
    <property type="component" value="Unassembled WGS sequence"/>
</dbReference>
<dbReference type="SUPFAM" id="SSF52540">
    <property type="entry name" value="P-loop containing nucleoside triphosphate hydrolases"/>
    <property type="match status" value="1"/>
</dbReference>
<dbReference type="OrthoDB" id="9879408at2759"/>
<proteinExistence type="predicted"/>
<dbReference type="Gene3D" id="1.10.238.10">
    <property type="entry name" value="EF-hand"/>
    <property type="match status" value="1"/>
</dbReference>
<dbReference type="PRINTS" id="PR00449">
    <property type="entry name" value="RASTRNSFRMNG"/>
</dbReference>
<dbReference type="GO" id="GO:0005525">
    <property type="term" value="F:GTP binding"/>
    <property type="evidence" value="ECO:0007669"/>
    <property type="project" value="UniProtKB-KW"/>
</dbReference>
<evidence type="ECO:0000259" key="10">
    <source>
        <dbReference type="PROSITE" id="PS50222"/>
    </source>
</evidence>
<dbReference type="Gene3D" id="3.40.50.300">
    <property type="entry name" value="P-loop containing nucleotide triphosphate hydrolases"/>
    <property type="match status" value="1"/>
</dbReference>
<keyword evidence="2" id="KW-0963">Cytoplasm</keyword>
<dbReference type="PROSITE" id="PS50222">
    <property type="entry name" value="EF_HAND_2"/>
    <property type="match status" value="1"/>
</dbReference>
<comment type="subcellular location">
    <subcellularLocation>
        <location evidence="1">Cytoplasm</location>
    </subcellularLocation>
</comment>
<dbReference type="FunFam" id="3.40.50.300:FF:001348">
    <property type="entry name" value="Ras and EF-hand domain-containing protein"/>
    <property type="match status" value="1"/>
</dbReference>
<feature type="region of interest" description="Disordered" evidence="9">
    <location>
        <begin position="332"/>
        <end position="356"/>
    </location>
</feature>
<dbReference type="SMART" id="SM00173">
    <property type="entry name" value="RAS"/>
    <property type="match status" value="1"/>
</dbReference>
<evidence type="ECO:0000256" key="4">
    <source>
        <dbReference type="ARBA" id="ARBA00022741"/>
    </source>
</evidence>
<dbReference type="SMART" id="SM00177">
    <property type="entry name" value="ARF"/>
    <property type="match status" value="1"/>
</dbReference>
<evidence type="ECO:0000256" key="5">
    <source>
        <dbReference type="ARBA" id="ARBA00022837"/>
    </source>
</evidence>
<feature type="domain" description="EF-hand" evidence="10">
    <location>
        <begin position="37"/>
        <end position="72"/>
    </location>
</feature>
<dbReference type="GO" id="GO:0005737">
    <property type="term" value="C:cytoplasm"/>
    <property type="evidence" value="ECO:0007669"/>
    <property type="project" value="UniProtKB-SubCell"/>
</dbReference>
<comment type="caution">
    <text evidence="11">The sequence shown here is derived from an EMBL/GenBank/DDBJ whole genome shotgun (WGS) entry which is preliminary data.</text>
</comment>
<dbReference type="SUPFAM" id="SSF47473">
    <property type="entry name" value="EF-hand"/>
    <property type="match status" value="1"/>
</dbReference>
<dbReference type="InterPro" id="IPR005225">
    <property type="entry name" value="Small_GTP-bd"/>
</dbReference>
<organism evidence="11 12">
    <name type="scientific">Conger conger</name>
    <name type="common">Conger eel</name>
    <name type="synonym">Muraena conger</name>
    <dbReference type="NCBI Taxonomy" id="82655"/>
    <lineage>
        <taxon>Eukaryota</taxon>
        <taxon>Metazoa</taxon>
        <taxon>Chordata</taxon>
        <taxon>Craniata</taxon>
        <taxon>Vertebrata</taxon>
        <taxon>Euteleostomi</taxon>
        <taxon>Actinopterygii</taxon>
        <taxon>Neopterygii</taxon>
        <taxon>Teleostei</taxon>
        <taxon>Anguilliformes</taxon>
        <taxon>Congridae</taxon>
        <taxon>Conger</taxon>
    </lineage>
</organism>
<dbReference type="PANTHER" id="PTHR47977">
    <property type="entry name" value="RAS-RELATED PROTEIN RAB"/>
    <property type="match status" value="1"/>
</dbReference>
<dbReference type="SMART" id="SM00054">
    <property type="entry name" value="EFh"/>
    <property type="match status" value="1"/>
</dbReference>
<evidence type="ECO:0000313" key="12">
    <source>
        <dbReference type="Proteomes" id="UP001152803"/>
    </source>
</evidence>
<accession>A0A9Q1HZQ3</accession>
<evidence type="ECO:0000256" key="1">
    <source>
        <dbReference type="ARBA" id="ARBA00004496"/>
    </source>
</evidence>
<keyword evidence="12" id="KW-1185">Reference proteome</keyword>
<evidence type="ECO:0000256" key="7">
    <source>
        <dbReference type="ARBA" id="ARBA00023134"/>
    </source>
</evidence>